<feature type="coiled-coil region" evidence="8">
    <location>
        <begin position="541"/>
        <end position="615"/>
    </location>
</feature>
<dbReference type="InterPro" id="IPR036063">
    <property type="entry name" value="Smr_dom_sf"/>
</dbReference>
<dbReference type="Pfam" id="PF01713">
    <property type="entry name" value="Smr"/>
    <property type="match status" value="1"/>
</dbReference>
<evidence type="ECO:0000256" key="3">
    <source>
        <dbReference type="ARBA" id="ARBA00022801"/>
    </source>
</evidence>
<dbReference type="GO" id="GO:0016887">
    <property type="term" value="F:ATP hydrolysis activity"/>
    <property type="evidence" value="ECO:0007669"/>
    <property type="project" value="InterPro"/>
</dbReference>
<keyword evidence="1 7" id="KW-0699">rRNA-binding</keyword>
<evidence type="ECO:0000256" key="5">
    <source>
        <dbReference type="ARBA" id="ARBA00022884"/>
    </source>
</evidence>
<dbReference type="SMART" id="SM00534">
    <property type="entry name" value="MUTSac"/>
    <property type="match status" value="1"/>
</dbReference>
<dbReference type="GO" id="GO:0072344">
    <property type="term" value="P:rescue of stalled ribosome"/>
    <property type="evidence" value="ECO:0007669"/>
    <property type="project" value="UniProtKB-UniRule"/>
</dbReference>
<dbReference type="GO" id="GO:0043023">
    <property type="term" value="F:ribosomal large subunit binding"/>
    <property type="evidence" value="ECO:0007669"/>
    <property type="project" value="UniProtKB-UniRule"/>
</dbReference>
<evidence type="ECO:0000313" key="12">
    <source>
        <dbReference type="Proteomes" id="UP000187417"/>
    </source>
</evidence>
<keyword evidence="5 7" id="KW-0694">RNA-binding</keyword>
<dbReference type="Gene3D" id="3.40.50.300">
    <property type="entry name" value="P-loop containing nucleotide triphosphate hydrolases"/>
    <property type="match status" value="1"/>
</dbReference>
<sequence length="833" mass="93469">MIYPANFEQKVGFDRLREQVAALCTIRGGRERLCAEQFSTSQADVERRLALADEMRRLLEMEHDFPDDEFVDVDYILSKLKIEGSFLEVEEVGLLRRALASAGAIAGFILGRGEELYPELRLRSRGIEAFPEIVRAIDGIVDQYGKIRDNASPELQQIRRMIREREGQAAKRLQQVLSNAKKAGIVEADAMLSIRDGRAVIPVAAANKRKLQGFIHDESATGKTFYVEPVEVVEINNELKELEYAERREIVRILSAFTDSIRPEADRIALIGDYLSDLDMIRAKARWAVANGAVKPIVSTDDRLVLRNARHPLLQQTLRAQGKQVVPLDLQLDKRRHILVISGPNAGGKSVCLKTTGIIQYMFQCGFLVPASENSELPLFRNLMIDIGDEQSIDDDLSTYSSHLLNMKNMLAGASNRTLVLIDEFGSGTEPIIGGAIAESILERLRSKGCYGVITTHYANIKYYASNTEGIANGAMMFDVQNIRPLFRLEIGKPGSSFAVEIARKIGLPEDIIRDAGEKAGSDHINLEKQLREIARDKHYWEQKRDRIRIADRKVEELEQTYADQLSRIRQERSEILKKAKEEAQRMIADANRQIENTIRTIREAQAEKELTQLARKELNDFRDRVERTDAADAAHDERVAREMEKLERRRQRRAERRQQAGETPEVAQPAVPEKPREAEVGSKVKIAGQDIPGVVLSIKGRKAQVAFGQILTTVDRSSLVVISGAEFKQATRPVQPRTVVSVDVSARKLNFKDHIDVRGLRAAEALEEVRDFIDDAIMVGVGTVTILHGKGTGALKEEIRRYLRTVPEAERAADEHADRGGAGITVVTLRMD</sequence>
<dbReference type="RefSeq" id="WP_278338950.1">
    <property type="nucleotide sequence ID" value="NZ_DBGBHC010000005.1"/>
</dbReference>
<keyword evidence="7" id="KW-0540">Nuclease</keyword>
<keyword evidence="3 7" id="KW-0378">Hydrolase</keyword>
<dbReference type="InterPro" id="IPR007696">
    <property type="entry name" value="DNA_mismatch_repair_MutS_core"/>
</dbReference>
<dbReference type="PIRSF" id="PIRSF005814">
    <property type="entry name" value="MutS_YshD"/>
    <property type="match status" value="1"/>
</dbReference>
<dbReference type="GO" id="GO:0140664">
    <property type="term" value="F:ATP-dependent DNA damage sensor activity"/>
    <property type="evidence" value="ECO:0007669"/>
    <property type="project" value="InterPro"/>
</dbReference>
<evidence type="ECO:0000256" key="6">
    <source>
        <dbReference type="ARBA" id="ARBA00023125"/>
    </source>
</evidence>
<dbReference type="SMART" id="SM00463">
    <property type="entry name" value="SMR"/>
    <property type="match status" value="1"/>
</dbReference>
<keyword evidence="2 7" id="KW-0547">Nucleotide-binding</keyword>
<evidence type="ECO:0000259" key="10">
    <source>
        <dbReference type="PROSITE" id="PS50828"/>
    </source>
</evidence>
<evidence type="ECO:0000256" key="8">
    <source>
        <dbReference type="SAM" id="Coils"/>
    </source>
</evidence>
<dbReference type="GO" id="GO:0045910">
    <property type="term" value="P:negative regulation of DNA recombination"/>
    <property type="evidence" value="ECO:0007669"/>
    <property type="project" value="InterPro"/>
</dbReference>
<dbReference type="EC" id="3.6.4.-" evidence="7"/>
<dbReference type="PANTHER" id="PTHR48466:SF2">
    <property type="entry name" value="OS10G0509000 PROTEIN"/>
    <property type="match status" value="1"/>
</dbReference>
<feature type="binding site" evidence="7">
    <location>
        <begin position="343"/>
        <end position="350"/>
    </location>
    <ligand>
        <name>ATP</name>
        <dbReference type="ChEBI" id="CHEBI:30616"/>
    </ligand>
</feature>
<dbReference type="Gene3D" id="3.30.1370.110">
    <property type="match status" value="1"/>
</dbReference>
<comment type="caution">
    <text evidence="11">The sequence shown here is derived from an EMBL/GenBank/DDBJ whole genome shotgun (WGS) entry which is preliminary data.</text>
</comment>
<dbReference type="STRING" id="28117.BHV66_01695"/>
<organism evidence="11 12">
    <name type="scientific">Alistipes putredinis</name>
    <dbReference type="NCBI Taxonomy" id="28117"/>
    <lineage>
        <taxon>Bacteria</taxon>
        <taxon>Pseudomonadati</taxon>
        <taxon>Bacteroidota</taxon>
        <taxon>Bacteroidia</taxon>
        <taxon>Bacteroidales</taxon>
        <taxon>Rikenellaceae</taxon>
        <taxon>Alistipes</taxon>
    </lineage>
</organism>
<dbReference type="GO" id="GO:0005524">
    <property type="term" value="F:ATP binding"/>
    <property type="evidence" value="ECO:0007669"/>
    <property type="project" value="UniProtKB-UniRule"/>
</dbReference>
<dbReference type="InterPro" id="IPR002625">
    <property type="entry name" value="Smr_dom"/>
</dbReference>
<dbReference type="NCBIfam" id="TIGR01069">
    <property type="entry name" value="mutS2"/>
    <property type="match status" value="1"/>
</dbReference>
<dbReference type="GO" id="GO:0019843">
    <property type="term" value="F:rRNA binding"/>
    <property type="evidence" value="ECO:0007669"/>
    <property type="project" value="UniProtKB-UniRule"/>
</dbReference>
<dbReference type="InterPro" id="IPR027417">
    <property type="entry name" value="P-loop_NTPase"/>
</dbReference>
<name>A0A1Q6FD54_9BACT</name>
<comment type="subunit">
    <text evidence="7">Homodimer. Binds to stalled ribosomes, contacting rRNA.</text>
</comment>
<dbReference type="PROSITE" id="PS50828">
    <property type="entry name" value="SMR"/>
    <property type="match status" value="1"/>
</dbReference>
<keyword evidence="4 7" id="KW-0067">ATP-binding</keyword>
<feature type="compositionally biased region" description="Basic and acidic residues" evidence="9">
    <location>
        <begin position="633"/>
        <end position="648"/>
    </location>
</feature>
<keyword evidence="6 7" id="KW-0238">DNA-binding</keyword>
<dbReference type="InterPro" id="IPR005747">
    <property type="entry name" value="MutS2"/>
</dbReference>
<dbReference type="EC" id="3.1.-.-" evidence="7"/>
<dbReference type="EMBL" id="MNQH01000001">
    <property type="protein sequence ID" value="OKY96795.1"/>
    <property type="molecule type" value="Genomic_DNA"/>
</dbReference>
<comment type="similarity">
    <text evidence="7">Belongs to the DNA mismatch repair MutS family. MutS2 subfamily.</text>
</comment>
<dbReference type="HAMAP" id="MF_00092">
    <property type="entry name" value="MutS2"/>
    <property type="match status" value="1"/>
</dbReference>
<comment type="function">
    <text evidence="7">Endonuclease that is involved in the suppression of homologous recombination and thus may have a key role in the control of bacterial genetic diversity.</text>
</comment>
<accession>A0A1Q6FD54</accession>
<dbReference type="SMART" id="SM00533">
    <property type="entry name" value="MUTSd"/>
    <property type="match status" value="1"/>
</dbReference>
<reference evidence="11 12" key="1">
    <citation type="journal article" date="2016" name="Nat. Biotechnol.">
        <title>Measurement of bacterial replication rates in microbial communities.</title>
        <authorList>
            <person name="Brown C.T."/>
            <person name="Olm M.R."/>
            <person name="Thomas B.C."/>
            <person name="Banfield J.F."/>
        </authorList>
    </citation>
    <scope>NUCLEOTIDE SEQUENCE [LARGE SCALE GENOMIC DNA]</scope>
    <source>
        <strain evidence="11">CAG:67_53_122</strain>
    </source>
</reference>
<proteinExistence type="inferred from homology"/>
<dbReference type="PANTHER" id="PTHR48466">
    <property type="entry name" value="OS10G0509000 PROTEIN-RELATED"/>
    <property type="match status" value="1"/>
</dbReference>
<gene>
    <name evidence="7" type="primary">mutS2</name>
    <name evidence="7" type="synonym">rqcU</name>
    <name evidence="11" type="ORF">BHV66_01695</name>
</gene>
<dbReference type="AlphaFoldDB" id="A0A1Q6FD54"/>
<protein>
    <recommendedName>
        <fullName evidence="7">Endonuclease MutS2</fullName>
        <ecNumber evidence="7">3.1.-.-</ecNumber>
    </recommendedName>
    <alternativeName>
        <fullName evidence="7">Ribosome-associated protein quality control-upstream factor</fullName>
        <shortName evidence="7">RQC-upstream factor</shortName>
        <shortName evidence="7">RqcU</shortName>
        <ecNumber evidence="7">3.6.4.-</ecNumber>
    </alternativeName>
</protein>
<dbReference type="InterPro" id="IPR036187">
    <property type="entry name" value="DNA_mismatch_repair_MutS_sf"/>
</dbReference>
<dbReference type="SUPFAM" id="SSF52540">
    <property type="entry name" value="P-loop containing nucleoside triphosphate hydrolases"/>
    <property type="match status" value="1"/>
</dbReference>
<dbReference type="SUPFAM" id="SSF48334">
    <property type="entry name" value="DNA repair protein MutS, domain III"/>
    <property type="match status" value="1"/>
</dbReference>
<dbReference type="InterPro" id="IPR045076">
    <property type="entry name" value="MutS"/>
</dbReference>
<evidence type="ECO:0000256" key="1">
    <source>
        <dbReference type="ARBA" id="ARBA00022730"/>
    </source>
</evidence>
<evidence type="ECO:0000313" key="11">
    <source>
        <dbReference type="EMBL" id="OKY96795.1"/>
    </source>
</evidence>
<dbReference type="Pfam" id="PF00488">
    <property type="entry name" value="MutS_V"/>
    <property type="match status" value="1"/>
</dbReference>
<dbReference type="PROSITE" id="PS00486">
    <property type="entry name" value="DNA_MISMATCH_REPAIR_2"/>
    <property type="match status" value="1"/>
</dbReference>
<evidence type="ECO:0000256" key="7">
    <source>
        <dbReference type="HAMAP-Rule" id="MF_00092"/>
    </source>
</evidence>
<dbReference type="InterPro" id="IPR000432">
    <property type="entry name" value="DNA_mismatch_repair_MutS_C"/>
</dbReference>
<dbReference type="GO" id="GO:0006298">
    <property type="term" value="P:mismatch repair"/>
    <property type="evidence" value="ECO:0007669"/>
    <property type="project" value="InterPro"/>
</dbReference>
<keyword evidence="7 11" id="KW-0255">Endonuclease</keyword>
<evidence type="ECO:0000256" key="4">
    <source>
        <dbReference type="ARBA" id="ARBA00022840"/>
    </source>
</evidence>
<keyword evidence="8" id="KW-0175">Coiled coil</keyword>
<dbReference type="SUPFAM" id="SSF160443">
    <property type="entry name" value="SMR domain-like"/>
    <property type="match status" value="1"/>
</dbReference>
<evidence type="ECO:0000256" key="2">
    <source>
        <dbReference type="ARBA" id="ARBA00022741"/>
    </source>
</evidence>
<feature type="domain" description="Smr" evidence="10">
    <location>
        <begin position="756"/>
        <end position="831"/>
    </location>
</feature>
<dbReference type="CDD" id="cd06503">
    <property type="entry name" value="ATP-synt_Fo_b"/>
    <property type="match status" value="1"/>
</dbReference>
<dbReference type="GO" id="GO:0030983">
    <property type="term" value="F:mismatched DNA binding"/>
    <property type="evidence" value="ECO:0007669"/>
    <property type="project" value="InterPro"/>
</dbReference>
<dbReference type="GO" id="GO:0004519">
    <property type="term" value="F:endonuclease activity"/>
    <property type="evidence" value="ECO:0007669"/>
    <property type="project" value="UniProtKB-UniRule"/>
</dbReference>
<dbReference type="FunFam" id="3.40.50.300:FF:001531">
    <property type="entry name" value="Endonuclease MutS2"/>
    <property type="match status" value="1"/>
</dbReference>
<comment type="function">
    <text evidence="7">Acts as a ribosome collision sensor, splitting the ribosome into its 2 subunits. Detects stalled/collided 70S ribosomes which it binds and splits by an ATP-hydrolysis driven conformational change. Acts upstream of the ribosome quality control system (RQC), a ribosome-associated complex that mediates the extraction of incompletely synthesized nascent chains from stalled ribosomes and their subsequent degradation. Probably generates substrates for RQC.</text>
</comment>
<dbReference type="Proteomes" id="UP000187417">
    <property type="component" value="Unassembled WGS sequence"/>
</dbReference>
<evidence type="ECO:0000256" key="9">
    <source>
        <dbReference type="SAM" id="MobiDB-lite"/>
    </source>
</evidence>
<feature type="region of interest" description="Disordered" evidence="9">
    <location>
        <begin position="633"/>
        <end position="682"/>
    </location>
</feature>